<evidence type="ECO:0000313" key="2">
    <source>
        <dbReference type="EMBL" id="CUC10119.1"/>
    </source>
</evidence>
<accession>A0A0K6S8Y6</accession>
<gene>
    <name evidence="2" type="ORF">Cvel_27650.t2</name>
</gene>
<name>A0A0K6S8Y6_9ALVE</name>
<feature type="domain" description="Integrase catalytic" evidence="1">
    <location>
        <begin position="1"/>
        <end position="114"/>
    </location>
</feature>
<dbReference type="GO" id="GO:0015074">
    <property type="term" value="P:DNA integration"/>
    <property type="evidence" value="ECO:0007669"/>
    <property type="project" value="InterPro"/>
</dbReference>
<dbReference type="EMBL" id="CDMZ01002717">
    <property type="protein sequence ID" value="CUC10119.1"/>
    <property type="molecule type" value="Genomic_DNA"/>
</dbReference>
<dbReference type="VEuPathDB" id="CryptoDB:Cvel_27650"/>
<dbReference type="Gene3D" id="3.30.420.10">
    <property type="entry name" value="Ribonuclease H-like superfamily/Ribonuclease H"/>
    <property type="match status" value="1"/>
</dbReference>
<dbReference type="SUPFAM" id="SSF53098">
    <property type="entry name" value="Ribonuclease H-like"/>
    <property type="match status" value="1"/>
</dbReference>
<dbReference type="InterPro" id="IPR036397">
    <property type="entry name" value="RNaseH_sf"/>
</dbReference>
<dbReference type="PROSITE" id="PS50994">
    <property type="entry name" value="INTEGRASE"/>
    <property type="match status" value="1"/>
</dbReference>
<dbReference type="InterPro" id="IPR001584">
    <property type="entry name" value="Integrase_cat-core"/>
</dbReference>
<evidence type="ECO:0000259" key="1">
    <source>
        <dbReference type="PROSITE" id="PS50994"/>
    </source>
</evidence>
<dbReference type="InterPro" id="IPR012337">
    <property type="entry name" value="RNaseH-like_sf"/>
</dbReference>
<sequence length="441" mass="49392">MSHWTKKWQRLGKGKPKIVKTDNGGEFEKEYDSFLQREGVHHERGPNYCSQVQGQVERPNRTVKRLLRKTVRKARLPRYTKILKWLFLGVVQQLNEVVSTVTGESPMKAVFGEEKAEEISPIAVGDRVVVYDPHPIKKGAEPVYGKECIFAFVENSSVVVVLIEKGNGWKPLRVHPSLVSLVRTSDMRADRQTKLMLERYNGDVPSTARVEKKEKAGARVKKIDFTKRSSMCMRLICFGVSDSSSLDQSGKYLPSLQSNIPSFYQEAAESIPSNFAQCPVSVVILPGQRDRFLVFVNMTPLKCDDLSLLTGKRRLTGDILINETCTTVLLESHVATLEVLEGSITINNTTLETNFTVSFPKLREVAMATRTKWCLMLPLPFICPDESQDAMTIRYQGRVGGEKSRCEGYGGRWSLQHADIGEGGVCNTPLTAHRGTTHAVT</sequence>
<dbReference type="GO" id="GO:0003676">
    <property type="term" value="F:nucleic acid binding"/>
    <property type="evidence" value="ECO:0007669"/>
    <property type="project" value="InterPro"/>
</dbReference>
<reference evidence="2" key="1">
    <citation type="submission" date="2014-11" db="EMBL/GenBank/DDBJ databases">
        <title>Molecular phylogeny of cliff fern family Woodsiaceae with morphological implications.</title>
        <authorList>
            <person name="Shao Y.-Z."/>
            <person name="Wei R."/>
            <person name="Zhang X.-C."/>
        </authorList>
    </citation>
    <scope>NUCLEOTIDE SEQUENCE</scope>
</reference>
<proteinExistence type="predicted"/>
<organism evidence="2">
    <name type="scientific">Chromera velia CCMP2878</name>
    <dbReference type="NCBI Taxonomy" id="1169474"/>
    <lineage>
        <taxon>Eukaryota</taxon>
        <taxon>Sar</taxon>
        <taxon>Alveolata</taxon>
        <taxon>Colpodellida</taxon>
        <taxon>Chromeraceae</taxon>
        <taxon>Chromera</taxon>
    </lineage>
</organism>
<dbReference type="AlphaFoldDB" id="A0A0K6S8Y6"/>
<protein>
    <recommendedName>
        <fullName evidence="1">Integrase catalytic domain-containing protein</fullName>
    </recommendedName>
</protein>